<name>A0A835B7Y0_9POAL</name>
<feature type="region of interest" description="Disordered" evidence="1">
    <location>
        <begin position="22"/>
        <end position="41"/>
    </location>
</feature>
<protein>
    <submittedName>
        <fullName evidence="2">Uncharacterized protein</fullName>
    </submittedName>
</protein>
<sequence>MCSAALADLPSIHRCKTCRSCSSPAPFKSTQSKKQIRAAAARPFPSNQDLFLLLPRPKQIGQNSSRSPAKFTSNTPPPADSSHPWHHNLPVSIQDQAQAQPSTNSTGITNLATSIAASHTSSIPPPLGEQARLLVGNSRLRRWTS</sequence>
<feature type="compositionally biased region" description="Polar residues" evidence="1">
    <location>
        <begin position="22"/>
        <end position="33"/>
    </location>
</feature>
<proteinExistence type="predicted"/>
<gene>
    <name evidence="2" type="ORF">HU200_041046</name>
</gene>
<dbReference type="AlphaFoldDB" id="A0A835B7Y0"/>
<keyword evidence="3" id="KW-1185">Reference proteome</keyword>
<dbReference type="EMBL" id="JACEFO010001972">
    <property type="protein sequence ID" value="KAF8690673.1"/>
    <property type="molecule type" value="Genomic_DNA"/>
</dbReference>
<reference evidence="2" key="1">
    <citation type="submission" date="2020-07" db="EMBL/GenBank/DDBJ databases">
        <title>Genome sequence and genetic diversity analysis of an under-domesticated orphan crop, white fonio (Digitaria exilis).</title>
        <authorList>
            <person name="Bennetzen J.L."/>
            <person name="Chen S."/>
            <person name="Ma X."/>
            <person name="Wang X."/>
            <person name="Yssel A.E.J."/>
            <person name="Chaluvadi S.R."/>
            <person name="Johnson M."/>
            <person name="Gangashetty P."/>
            <person name="Hamidou F."/>
            <person name="Sanogo M.D."/>
            <person name="Zwaenepoel A."/>
            <person name="Wallace J."/>
            <person name="Van De Peer Y."/>
            <person name="Van Deynze A."/>
        </authorList>
    </citation>
    <scope>NUCLEOTIDE SEQUENCE</scope>
    <source>
        <tissue evidence="2">Leaves</tissue>
    </source>
</reference>
<evidence type="ECO:0000313" key="3">
    <source>
        <dbReference type="Proteomes" id="UP000636709"/>
    </source>
</evidence>
<feature type="compositionally biased region" description="Polar residues" evidence="1">
    <location>
        <begin position="91"/>
        <end position="111"/>
    </location>
</feature>
<feature type="region of interest" description="Disordered" evidence="1">
    <location>
        <begin position="54"/>
        <end position="111"/>
    </location>
</feature>
<accession>A0A835B7Y0</accession>
<dbReference type="Proteomes" id="UP000636709">
    <property type="component" value="Unassembled WGS sequence"/>
</dbReference>
<evidence type="ECO:0000256" key="1">
    <source>
        <dbReference type="SAM" id="MobiDB-lite"/>
    </source>
</evidence>
<organism evidence="2 3">
    <name type="scientific">Digitaria exilis</name>
    <dbReference type="NCBI Taxonomy" id="1010633"/>
    <lineage>
        <taxon>Eukaryota</taxon>
        <taxon>Viridiplantae</taxon>
        <taxon>Streptophyta</taxon>
        <taxon>Embryophyta</taxon>
        <taxon>Tracheophyta</taxon>
        <taxon>Spermatophyta</taxon>
        <taxon>Magnoliopsida</taxon>
        <taxon>Liliopsida</taxon>
        <taxon>Poales</taxon>
        <taxon>Poaceae</taxon>
        <taxon>PACMAD clade</taxon>
        <taxon>Panicoideae</taxon>
        <taxon>Panicodae</taxon>
        <taxon>Paniceae</taxon>
        <taxon>Anthephorinae</taxon>
        <taxon>Digitaria</taxon>
    </lineage>
</organism>
<comment type="caution">
    <text evidence="2">The sequence shown here is derived from an EMBL/GenBank/DDBJ whole genome shotgun (WGS) entry which is preliminary data.</text>
</comment>
<evidence type="ECO:0000313" key="2">
    <source>
        <dbReference type="EMBL" id="KAF8690673.1"/>
    </source>
</evidence>
<feature type="compositionally biased region" description="Polar residues" evidence="1">
    <location>
        <begin position="60"/>
        <end position="74"/>
    </location>
</feature>